<dbReference type="InterPro" id="IPR002885">
    <property type="entry name" value="PPR_rpt"/>
</dbReference>
<dbReference type="PANTHER" id="PTHR47926:SF385">
    <property type="entry name" value="DYW DOMAIN-CONTAINING PROTEIN"/>
    <property type="match status" value="1"/>
</dbReference>
<dbReference type="PROSITE" id="PS51375">
    <property type="entry name" value="PPR"/>
    <property type="match status" value="4"/>
</dbReference>
<evidence type="ECO:0000256" key="2">
    <source>
        <dbReference type="PROSITE-ProRule" id="PRU00708"/>
    </source>
</evidence>
<proteinExistence type="predicted"/>
<evidence type="ECO:0000256" key="1">
    <source>
        <dbReference type="ARBA" id="ARBA00022737"/>
    </source>
</evidence>
<sequence length="691" mass="75223">MRALRSPGGVAAWASSDPGAALAALKALAEAQELSSGKAVHGRLLRARALGLVHGNALIHLYASCGRTYLARRVFDALSLRNVVSYGALMAGYLHAGLPAAGLDLLRHMDLAPARPNEFIYATALACCSDAGTLRTGEQCHGRVLKAGLGTFPYVGNSLLCMYLTCSGVEDAARVLSAASPDVYSCNSMINGYVDQGRFGDAMAVLGLILAEVDQWDHVTFLAALGLCAGLKDLRLGTQIHGQALRRGVEGNIFVGNSVVDMHGKCGEVGAAWRAFCELPDRNVVSWSSIMAAFAQNGLFEEALRLWPEMEEDGVRPNDFSYAIVLAACGGLSVLRHGEALSAHAEKTGFRGHSLVENALINMYARGGSIWDAHKTFAGMRRRDTVSWNSMISGFSQHGLGGEALRVFHWMSMERAPTTAVTFVGVLSACDRLGLVDDGFRYLNQMADQMGISPTVEHYTCIVGLLSRAGRLEDAESFMKTTEAEWDAVAWRTLLCACLIHKNHGLGKRIAKQILHRNPNDVGTYVLLSNIYARSGSWDGVSEIRKLMRARGIKKEPGSSWIQVRNQTHVFVSGDREHPRADEIYTKLRDLLAAIRPLGYVPDLDGVFHDVEDEQKEECLSFHSEKLAVAFGILTMPPTAPIHVMKNLRICDDCHTALTLISLAAARTVVVRDANRFHCFEDGRCSCGSYW</sequence>
<dbReference type="InterPro" id="IPR046849">
    <property type="entry name" value="E2_motif"/>
</dbReference>
<dbReference type="GO" id="GO:0009451">
    <property type="term" value="P:RNA modification"/>
    <property type="evidence" value="ECO:0007669"/>
    <property type="project" value="InterPro"/>
</dbReference>
<dbReference type="Pfam" id="PF01535">
    <property type="entry name" value="PPR"/>
    <property type="match status" value="2"/>
</dbReference>
<dbReference type="InterPro" id="IPR011990">
    <property type="entry name" value="TPR-like_helical_dom_sf"/>
</dbReference>
<protein>
    <recommendedName>
        <fullName evidence="3">DYW domain-containing protein</fullName>
    </recommendedName>
</protein>
<dbReference type="FunFam" id="1.25.40.10:FF:000344">
    <property type="entry name" value="Pentatricopeptide repeat-containing protein"/>
    <property type="match status" value="1"/>
</dbReference>
<dbReference type="InterPro" id="IPR032867">
    <property type="entry name" value="DYW_dom"/>
</dbReference>
<feature type="repeat" description="PPR" evidence="2">
    <location>
        <begin position="283"/>
        <end position="317"/>
    </location>
</feature>
<reference evidence="4" key="1">
    <citation type="submission" date="2020-02" db="EMBL/GenBank/DDBJ databases">
        <authorList>
            <person name="Scholz U."/>
            <person name="Mascher M."/>
            <person name="Fiebig A."/>
        </authorList>
    </citation>
    <scope>NUCLEOTIDE SEQUENCE</scope>
</reference>
<feature type="domain" description="DYW" evidence="3">
    <location>
        <begin position="599"/>
        <end position="691"/>
    </location>
</feature>
<evidence type="ECO:0000259" key="3">
    <source>
        <dbReference type="Pfam" id="PF14432"/>
    </source>
</evidence>
<dbReference type="Pfam" id="PF14432">
    <property type="entry name" value="DYW_deaminase"/>
    <property type="match status" value="1"/>
</dbReference>
<dbReference type="FunFam" id="1.25.40.10:FF:000366">
    <property type="entry name" value="Pentatricopeptide (PPR) repeat-containing protein"/>
    <property type="match status" value="1"/>
</dbReference>
<dbReference type="PANTHER" id="PTHR47926">
    <property type="entry name" value="PENTATRICOPEPTIDE REPEAT-CONTAINING PROTEIN"/>
    <property type="match status" value="1"/>
</dbReference>
<dbReference type="AlphaFoldDB" id="A0A7I8L7W7"/>
<accession>A0A7I8L7W7</accession>
<dbReference type="GO" id="GO:0008270">
    <property type="term" value="F:zinc ion binding"/>
    <property type="evidence" value="ECO:0007669"/>
    <property type="project" value="InterPro"/>
</dbReference>
<dbReference type="Pfam" id="PF20430">
    <property type="entry name" value="Eplus_motif"/>
    <property type="match status" value="1"/>
</dbReference>
<dbReference type="InterPro" id="IPR046960">
    <property type="entry name" value="PPR_At4g14850-like_plant"/>
</dbReference>
<evidence type="ECO:0000313" key="5">
    <source>
        <dbReference type="Proteomes" id="UP000663760"/>
    </source>
</evidence>
<organism evidence="4 5">
    <name type="scientific">Spirodela intermedia</name>
    <name type="common">Intermediate duckweed</name>
    <dbReference type="NCBI Taxonomy" id="51605"/>
    <lineage>
        <taxon>Eukaryota</taxon>
        <taxon>Viridiplantae</taxon>
        <taxon>Streptophyta</taxon>
        <taxon>Embryophyta</taxon>
        <taxon>Tracheophyta</taxon>
        <taxon>Spermatophyta</taxon>
        <taxon>Magnoliopsida</taxon>
        <taxon>Liliopsida</taxon>
        <taxon>Araceae</taxon>
        <taxon>Lemnoideae</taxon>
        <taxon>Spirodela</taxon>
    </lineage>
</organism>
<feature type="repeat" description="PPR" evidence="2">
    <location>
        <begin position="521"/>
        <end position="555"/>
    </location>
</feature>
<dbReference type="OrthoDB" id="724816at2759"/>
<dbReference type="FunFam" id="1.25.40.10:FF:000031">
    <property type="entry name" value="Pentatricopeptide repeat-containing protein mitochondrial"/>
    <property type="match status" value="1"/>
</dbReference>
<dbReference type="NCBIfam" id="TIGR00756">
    <property type="entry name" value="PPR"/>
    <property type="match status" value="3"/>
</dbReference>
<gene>
    <name evidence="4" type="ORF">SI8410_12016530</name>
</gene>
<dbReference type="GO" id="GO:0003723">
    <property type="term" value="F:RNA binding"/>
    <property type="evidence" value="ECO:0007669"/>
    <property type="project" value="InterPro"/>
</dbReference>
<feature type="repeat" description="PPR" evidence="2">
    <location>
        <begin position="384"/>
        <end position="418"/>
    </location>
</feature>
<name>A0A7I8L7W7_SPIIN</name>
<keyword evidence="5" id="KW-1185">Reference proteome</keyword>
<dbReference type="Proteomes" id="UP000663760">
    <property type="component" value="Chromosome 12"/>
</dbReference>
<dbReference type="Pfam" id="PF13041">
    <property type="entry name" value="PPR_2"/>
    <property type="match status" value="2"/>
</dbReference>
<keyword evidence="1" id="KW-0677">Repeat</keyword>
<feature type="repeat" description="PPR" evidence="2">
    <location>
        <begin position="182"/>
        <end position="212"/>
    </location>
</feature>
<dbReference type="SUPFAM" id="SSF48452">
    <property type="entry name" value="TPR-like"/>
    <property type="match status" value="1"/>
</dbReference>
<evidence type="ECO:0000313" key="4">
    <source>
        <dbReference type="EMBL" id="CAA7405852.1"/>
    </source>
</evidence>
<dbReference type="EMBL" id="LR746275">
    <property type="protein sequence ID" value="CAA7405852.1"/>
    <property type="molecule type" value="Genomic_DNA"/>
</dbReference>
<dbReference type="InterPro" id="IPR046848">
    <property type="entry name" value="E_motif"/>
</dbReference>
<dbReference type="Gene3D" id="1.25.40.10">
    <property type="entry name" value="Tetratricopeptide repeat domain"/>
    <property type="match status" value="4"/>
</dbReference>
<dbReference type="Pfam" id="PF20431">
    <property type="entry name" value="E_motif"/>
    <property type="match status" value="1"/>
</dbReference>